<protein>
    <submittedName>
        <fullName evidence="1">Uncharacterized protein</fullName>
    </submittedName>
</protein>
<dbReference type="Proteomes" id="UP000743001">
    <property type="component" value="Unassembled WGS sequence"/>
</dbReference>
<keyword evidence="2" id="KW-1185">Reference proteome</keyword>
<comment type="caution">
    <text evidence="1">The sequence shown here is derived from an EMBL/GenBank/DDBJ whole genome shotgun (WGS) entry which is preliminary data.</text>
</comment>
<evidence type="ECO:0000313" key="2">
    <source>
        <dbReference type="Proteomes" id="UP000743001"/>
    </source>
</evidence>
<dbReference type="EMBL" id="JAHLQJ010000013">
    <property type="protein sequence ID" value="MBU5673276.1"/>
    <property type="molecule type" value="Genomic_DNA"/>
</dbReference>
<accession>A0ABS6FVV3</accession>
<gene>
    <name evidence="1" type="ORF">KQJ23_15715</name>
</gene>
<organism evidence="1 2">
    <name type="scientific">Paenibacillus brevis</name>
    <dbReference type="NCBI Taxonomy" id="2841508"/>
    <lineage>
        <taxon>Bacteria</taxon>
        <taxon>Bacillati</taxon>
        <taxon>Bacillota</taxon>
        <taxon>Bacilli</taxon>
        <taxon>Bacillales</taxon>
        <taxon>Paenibacillaceae</taxon>
        <taxon>Paenibacillus</taxon>
    </lineage>
</organism>
<proteinExistence type="predicted"/>
<sequence length="219" mass="25741">MKQVTDYELEGWIRSYKLTAENGRGCGHRMTWQQRVQYAVGHAVNDYFTLPPAVRLQTPIQVLLNRRWPRELSGFSDLAHYWEVYNRIVENLTLVTGMMVYDYPVALYENWTTEATKLDIRLSLIVQAVWQERGNPLQMKVQKFLVEDDEEMTDAFVHMVNVFWHNAFGRPPGEIEVYALLEGRRYSFAGESLSLSKSTDYMSLLVDTWEREAREEYIV</sequence>
<reference evidence="1 2" key="1">
    <citation type="submission" date="2021-06" db="EMBL/GenBank/DDBJ databases">
        <authorList>
            <person name="Sun Q."/>
            <person name="Li D."/>
        </authorList>
    </citation>
    <scope>NUCLEOTIDE SEQUENCE [LARGE SCALE GENOMIC DNA]</scope>
    <source>
        <strain evidence="1 2">MSJ-6</strain>
    </source>
</reference>
<name>A0ABS6FVV3_9BACL</name>
<evidence type="ECO:0000313" key="1">
    <source>
        <dbReference type="EMBL" id="MBU5673276.1"/>
    </source>
</evidence>